<organism evidence="1 2">
    <name type="scientific">Araneus ventricosus</name>
    <name type="common">Orbweaver spider</name>
    <name type="synonym">Epeira ventricosa</name>
    <dbReference type="NCBI Taxonomy" id="182803"/>
    <lineage>
        <taxon>Eukaryota</taxon>
        <taxon>Metazoa</taxon>
        <taxon>Ecdysozoa</taxon>
        <taxon>Arthropoda</taxon>
        <taxon>Chelicerata</taxon>
        <taxon>Arachnida</taxon>
        <taxon>Araneae</taxon>
        <taxon>Araneomorphae</taxon>
        <taxon>Entelegynae</taxon>
        <taxon>Araneoidea</taxon>
        <taxon>Araneidae</taxon>
        <taxon>Araneus</taxon>
    </lineage>
</organism>
<feature type="non-terminal residue" evidence="1">
    <location>
        <position position="1"/>
    </location>
</feature>
<accession>A0A4Y2MLC5</accession>
<comment type="caution">
    <text evidence="1">The sequence shown here is derived from an EMBL/GenBank/DDBJ whole genome shotgun (WGS) entry which is preliminary data.</text>
</comment>
<gene>
    <name evidence="1" type="ORF">AVEN_80542_1</name>
</gene>
<dbReference type="AlphaFoldDB" id="A0A4Y2MLC5"/>
<sequence>IRGNLNGSRCDINTGTEGGVLLAVTGLSQPPPSGGTSCHRSGGIINVRAKEAKSRFHYPAASHPCTRGVLLWDFPDDESNNKPYHTFLLLASLVGMSEI</sequence>
<keyword evidence="2" id="KW-1185">Reference proteome</keyword>
<proteinExistence type="predicted"/>
<dbReference type="Proteomes" id="UP000499080">
    <property type="component" value="Unassembled WGS sequence"/>
</dbReference>
<evidence type="ECO:0000313" key="2">
    <source>
        <dbReference type="Proteomes" id="UP000499080"/>
    </source>
</evidence>
<reference evidence="1 2" key="1">
    <citation type="journal article" date="2019" name="Sci. Rep.">
        <title>Orb-weaving spider Araneus ventricosus genome elucidates the spidroin gene catalogue.</title>
        <authorList>
            <person name="Kono N."/>
            <person name="Nakamura H."/>
            <person name="Ohtoshi R."/>
            <person name="Moran D.A.P."/>
            <person name="Shinohara A."/>
            <person name="Yoshida Y."/>
            <person name="Fujiwara M."/>
            <person name="Mori M."/>
            <person name="Tomita M."/>
            <person name="Arakawa K."/>
        </authorList>
    </citation>
    <scope>NUCLEOTIDE SEQUENCE [LARGE SCALE GENOMIC DNA]</scope>
</reference>
<protein>
    <submittedName>
        <fullName evidence="1">Uncharacterized protein</fullName>
    </submittedName>
</protein>
<evidence type="ECO:0000313" key="1">
    <source>
        <dbReference type="EMBL" id="GBN27968.1"/>
    </source>
</evidence>
<dbReference type="EMBL" id="BGPR01205034">
    <property type="protein sequence ID" value="GBN27968.1"/>
    <property type="molecule type" value="Genomic_DNA"/>
</dbReference>
<name>A0A4Y2MLC5_ARAVE</name>